<comment type="caution">
    <text evidence="9">The sequence shown here is derived from an EMBL/GenBank/DDBJ whole genome shotgun (WGS) entry which is preliminary data.</text>
</comment>
<evidence type="ECO:0000256" key="4">
    <source>
        <dbReference type="ARBA" id="ARBA00022737"/>
    </source>
</evidence>
<feature type="domain" description="SH3" evidence="8">
    <location>
        <begin position="39"/>
        <end position="99"/>
    </location>
</feature>
<dbReference type="InterPro" id="IPR036028">
    <property type="entry name" value="SH3-like_dom_sf"/>
</dbReference>
<evidence type="ECO:0000256" key="1">
    <source>
        <dbReference type="ARBA" id="ARBA00004123"/>
    </source>
</evidence>
<dbReference type="PANTHER" id="PTHR24131">
    <property type="entry name" value="APOPTOSIS-STIMULATING OF P53 PROTEIN"/>
    <property type="match status" value="1"/>
</dbReference>
<evidence type="ECO:0000256" key="3">
    <source>
        <dbReference type="ARBA" id="ARBA00022703"/>
    </source>
</evidence>
<evidence type="ECO:0000256" key="2">
    <source>
        <dbReference type="ARBA" id="ARBA00022443"/>
    </source>
</evidence>
<keyword evidence="10" id="KW-1185">Reference proteome</keyword>
<dbReference type="GO" id="GO:0042981">
    <property type="term" value="P:regulation of apoptotic process"/>
    <property type="evidence" value="ECO:0007669"/>
    <property type="project" value="InterPro"/>
</dbReference>
<dbReference type="Pfam" id="PF14604">
    <property type="entry name" value="SH3_9"/>
    <property type="match status" value="1"/>
</dbReference>
<dbReference type="GO" id="GO:0005634">
    <property type="term" value="C:nucleus"/>
    <property type="evidence" value="ECO:0007669"/>
    <property type="project" value="UniProtKB-SubCell"/>
</dbReference>
<dbReference type="InterPro" id="IPR036770">
    <property type="entry name" value="Ankyrin_rpt-contain_sf"/>
</dbReference>
<evidence type="ECO:0000256" key="7">
    <source>
        <dbReference type="PROSITE-ProRule" id="PRU00192"/>
    </source>
</evidence>
<dbReference type="GO" id="GO:0006915">
    <property type="term" value="P:apoptotic process"/>
    <property type="evidence" value="ECO:0007669"/>
    <property type="project" value="UniProtKB-KW"/>
</dbReference>
<protein>
    <recommendedName>
        <fullName evidence="8">SH3 domain-containing protein</fullName>
    </recommendedName>
</protein>
<evidence type="ECO:0000256" key="6">
    <source>
        <dbReference type="ARBA" id="ARBA00023242"/>
    </source>
</evidence>
<dbReference type="Proteomes" id="UP001346869">
    <property type="component" value="Unassembled WGS sequence"/>
</dbReference>
<dbReference type="InterPro" id="IPR001452">
    <property type="entry name" value="SH3_domain"/>
</dbReference>
<reference evidence="9 10" key="2">
    <citation type="journal article" date="2023" name="Mol. Biol. Evol.">
        <title>Genomics of Secondarily Temperate Adaptation in the Only Non-Antarctic Icefish.</title>
        <authorList>
            <person name="Rivera-Colon A.G."/>
            <person name="Rayamajhi N."/>
            <person name="Minhas B.F."/>
            <person name="Madrigal G."/>
            <person name="Bilyk K.T."/>
            <person name="Yoon V."/>
            <person name="Hune M."/>
            <person name="Gregory S."/>
            <person name="Cheng C.H.C."/>
            <person name="Catchen J.M."/>
        </authorList>
    </citation>
    <scope>NUCLEOTIDE SEQUENCE [LARGE SCALE GENOMIC DNA]</scope>
    <source>
        <strain evidence="9">JMC-PN-2008</strain>
    </source>
</reference>
<evidence type="ECO:0000256" key="5">
    <source>
        <dbReference type="ARBA" id="ARBA00023043"/>
    </source>
</evidence>
<gene>
    <name evidence="9" type="ORF">PBY51_010075</name>
</gene>
<keyword evidence="3" id="KW-0053">Apoptosis</keyword>
<dbReference type="PROSITE" id="PS50002">
    <property type="entry name" value="SH3"/>
    <property type="match status" value="1"/>
</dbReference>
<dbReference type="EMBL" id="JAUZQC010000007">
    <property type="protein sequence ID" value="KAK5869118.1"/>
    <property type="molecule type" value="Genomic_DNA"/>
</dbReference>
<dbReference type="InterPro" id="IPR047163">
    <property type="entry name" value="ASPP1/2"/>
</dbReference>
<dbReference type="GO" id="GO:0002039">
    <property type="term" value="F:p53 binding"/>
    <property type="evidence" value="ECO:0007669"/>
    <property type="project" value="InterPro"/>
</dbReference>
<keyword evidence="4" id="KW-0677">Repeat</keyword>
<dbReference type="PRINTS" id="PR00452">
    <property type="entry name" value="SH3DOMAIN"/>
</dbReference>
<dbReference type="SMART" id="SM00326">
    <property type="entry name" value="SH3"/>
    <property type="match status" value="1"/>
</dbReference>
<dbReference type="AlphaFoldDB" id="A0AAN7XSN7"/>
<name>A0AAN7XSN7_ELEMC</name>
<comment type="subcellular location">
    <subcellularLocation>
        <location evidence="1">Nucleus</location>
    </subcellularLocation>
</comment>
<organism evidence="9 10">
    <name type="scientific">Eleginops maclovinus</name>
    <name type="common">Patagonian blennie</name>
    <name type="synonym">Eleginus maclovinus</name>
    <dbReference type="NCBI Taxonomy" id="56733"/>
    <lineage>
        <taxon>Eukaryota</taxon>
        <taxon>Metazoa</taxon>
        <taxon>Chordata</taxon>
        <taxon>Craniata</taxon>
        <taxon>Vertebrata</taxon>
        <taxon>Euteleostomi</taxon>
        <taxon>Actinopterygii</taxon>
        <taxon>Neopterygii</taxon>
        <taxon>Teleostei</taxon>
        <taxon>Neoteleostei</taxon>
        <taxon>Acanthomorphata</taxon>
        <taxon>Eupercaria</taxon>
        <taxon>Perciformes</taxon>
        <taxon>Notothenioidei</taxon>
        <taxon>Eleginopidae</taxon>
        <taxon>Eleginops</taxon>
    </lineage>
</organism>
<keyword evidence="6" id="KW-0539">Nucleus</keyword>
<dbReference type="SUPFAM" id="SSF50044">
    <property type="entry name" value="SH3-domain"/>
    <property type="match status" value="1"/>
</dbReference>
<reference evidence="9 10" key="1">
    <citation type="journal article" date="2023" name="Genes (Basel)">
        <title>Chromosome-Level Genome Assembly and Circadian Gene Repertoire of the Patagonia Blennie Eleginops maclovinus-The Closest Ancestral Proxy of Antarctic Cryonotothenioids.</title>
        <authorList>
            <person name="Cheng C.C."/>
            <person name="Rivera-Colon A.G."/>
            <person name="Minhas B.F."/>
            <person name="Wilson L."/>
            <person name="Rayamajhi N."/>
            <person name="Vargas-Chacoff L."/>
            <person name="Catchen J.M."/>
        </authorList>
    </citation>
    <scope>NUCLEOTIDE SEQUENCE [LARGE SCALE GENOMIC DNA]</scope>
    <source>
        <strain evidence="9">JMC-PN-2008</strain>
    </source>
</reference>
<evidence type="ECO:0000313" key="9">
    <source>
        <dbReference type="EMBL" id="KAK5869118.1"/>
    </source>
</evidence>
<keyword evidence="2 7" id="KW-0728">SH3 domain</keyword>
<keyword evidence="5" id="KW-0040">ANK repeat</keyword>
<accession>A0AAN7XSN7</accession>
<sequence>MAMTESDGATSSQKCDPYAVGYEECENFLRGVEEAMGTENSGVLYALWSYPAQLADELSFKEADMVTILQKPEGSDWWWASLCGREGFVPNNYFGLFPKVRPKSLC</sequence>
<evidence type="ECO:0000259" key="8">
    <source>
        <dbReference type="PROSITE" id="PS50002"/>
    </source>
</evidence>
<dbReference type="Gene3D" id="1.25.40.20">
    <property type="entry name" value="Ankyrin repeat-containing domain"/>
    <property type="match status" value="1"/>
</dbReference>
<evidence type="ECO:0000313" key="10">
    <source>
        <dbReference type="Proteomes" id="UP001346869"/>
    </source>
</evidence>
<proteinExistence type="predicted"/>
<dbReference type="PANTHER" id="PTHR24131:SF17">
    <property type="entry name" value="RELA-ASSOCIATED INHIBITOR ISOFORM X1"/>
    <property type="match status" value="1"/>
</dbReference>